<protein>
    <submittedName>
        <fullName evidence="5">Transcriptional regulator NanR</fullName>
    </submittedName>
</protein>
<dbReference type="InterPro" id="IPR008920">
    <property type="entry name" value="TF_FadR/GntR_C"/>
</dbReference>
<dbReference type="RefSeq" id="WP_148816917.1">
    <property type="nucleotide sequence ID" value="NZ_CP043046.1"/>
</dbReference>
<organism evidence="5 6">
    <name type="scientific">Pigmentiphaga aceris</name>
    <dbReference type="NCBI Taxonomy" id="1940612"/>
    <lineage>
        <taxon>Bacteria</taxon>
        <taxon>Pseudomonadati</taxon>
        <taxon>Pseudomonadota</taxon>
        <taxon>Betaproteobacteria</taxon>
        <taxon>Burkholderiales</taxon>
        <taxon>Alcaligenaceae</taxon>
        <taxon>Pigmentiphaga</taxon>
    </lineage>
</organism>
<evidence type="ECO:0000256" key="2">
    <source>
        <dbReference type="ARBA" id="ARBA00023125"/>
    </source>
</evidence>
<dbReference type="NCBIfam" id="NF003011">
    <property type="entry name" value="PRK03837.1"/>
    <property type="match status" value="1"/>
</dbReference>
<feature type="domain" description="HTH gntR-type" evidence="4">
    <location>
        <begin position="8"/>
        <end position="77"/>
    </location>
</feature>
<dbReference type="AlphaFoldDB" id="A0A5C0B3Q9"/>
<dbReference type="InterPro" id="IPR011711">
    <property type="entry name" value="GntR_C"/>
</dbReference>
<dbReference type="CDD" id="cd07377">
    <property type="entry name" value="WHTH_GntR"/>
    <property type="match status" value="1"/>
</dbReference>
<dbReference type="PRINTS" id="PR00035">
    <property type="entry name" value="HTHGNTR"/>
</dbReference>
<name>A0A5C0B3Q9_9BURK</name>
<dbReference type="SUPFAM" id="SSF48008">
    <property type="entry name" value="GntR ligand-binding domain-like"/>
    <property type="match status" value="1"/>
</dbReference>
<evidence type="ECO:0000313" key="5">
    <source>
        <dbReference type="EMBL" id="QEI07870.1"/>
    </source>
</evidence>
<evidence type="ECO:0000256" key="3">
    <source>
        <dbReference type="ARBA" id="ARBA00023163"/>
    </source>
</evidence>
<dbReference type="SUPFAM" id="SSF46785">
    <property type="entry name" value="Winged helix' DNA-binding domain"/>
    <property type="match status" value="1"/>
</dbReference>
<sequence>MNEPIRRRKIFQEVHDRLMERIRSGAFQPNAQLPSERELMEEYGVGRPAVREALQALHRSGVVEIVHGERARVVVPTAERLMSQLATGAMHLLRTQAGALEHFKELRVFLETGTARLAAERASEEDIAKLRLTIARHRAAIANAERFIELDNAFHREIAGISGNPIFPSIVDAMFQWASEYYRSLVRAPGAEALTLAEHERIVDAIAAHDPAGAASAMEAHLNRANKLYRQIITASTS</sequence>
<dbReference type="SMART" id="SM00895">
    <property type="entry name" value="FCD"/>
    <property type="match status" value="1"/>
</dbReference>
<dbReference type="Proteomes" id="UP000325161">
    <property type="component" value="Chromosome"/>
</dbReference>
<dbReference type="Gene3D" id="1.20.120.530">
    <property type="entry name" value="GntR ligand-binding domain-like"/>
    <property type="match status" value="1"/>
</dbReference>
<dbReference type="PANTHER" id="PTHR43537">
    <property type="entry name" value="TRANSCRIPTIONAL REGULATOR, GNTR FAMILY"/>
    <property type="match status" value="1"/>
</dbReference>
<dbReference type="SMART" id="SM00345">
    <property type="entry name" value="HTH_GNTR"/>
    <property type="match status" value="1"/>
</dbReference>
<dbReference type="InterPro" id="IPR036390">
    <property type="entry name" value="WH_DNA-bd_sf"/>
</dbReference>
<evidence type="ECO:0000256" key="1">
    <source>
        <dbReference type="ARBA" id="ARBA00023015"/>
    </source>
</evidence>
<evidence type="ECO:0000313" key="6">
    <source>
        <dbReference type="Proteomes" id="UP000325161"/>
    </source>
</evidence>
<dbReference type="KEGG" id="pacr:FXN63_20025"/>
<dbReference type="Gene3D" id="1.10.10.10">
    <property type="entry name" value="Winged helix-like DNA-binding domain superfamily/Winged helix DNA-binding domain"/>
    <property type="match status" value="1"/>
</dbReference>
<gene>
    <name evidence="5" type="ORF">FXN63_20025</name>
</gene>
<proteinExistence type="predicted"/>
<dbReference type="EMBL" id="CP043046">
    <property type="protein sequence ID" value="QEI07870.1"/>
    <property type="molecule type" value="Genomic_DNA"/>
</dbReference>
<keyword evidence="1" id="KW-0805">Transcription regulation</keyword>
<dbReference type="InterPro" id="IPR000524">
    <property type="entry name" value="Tscrpt_reg_HTH_GntR"/>
</dbReference>
<dbReference type="OrthoDB" id="8680857at2"/>
<dbReference type="GO" id="GO:0003700">
    <property type="term" value="F:DNA-binding transcription factor activity"/>
    <property type="evidence" value="ECO:0007669"/>
    <property type="project" value="InterPro"/>
</dbReference>
<dbReference type="PANTHER" id="PTHR43537:SF53">
    <property type="entry name" value="HTH-TYPE TRANSCRIPTIONAL REPRESSOR NANR"/>
    <property type="match status" value="1"/>
</dbReference>
<keyword evidence="6" id="KW-1185">Reference proteome</keyword>
<reference evidence="5 6" key="1">
    <citation type="submission" date="2019-08" db="EMBL/GenBank/DDBJ databases">
        <title>Amphibian skin-associated Pigmentiphaga: genome sequence and occurrence across geography and hosts.</title>
        <authorList>
            <person name="Bletz M.C."/>
            <person name="Bunk B."/>
            <person name="Sproeer C."/>
            <person name="Biwer P."/>
            <person name="Reiter S."/>
            <person name="Rabemananjara F.C.E."/>
            <person name="Schulz S."/>
            <person name="Overmann J."/>
            <person name="Vences M."/>
        </authorList>
    </citation>
    <scope>NUCLEOTIDE SEQUENCE [LARGE SCALE GENOMIC DNA]</scope>
    <source>
        <strain evidence="5 6">Mada1488</strain>
    </source>
</reference>
<dbReference type="InterPro" id="IPR036388">
    <property type="entry name" value="WH-like_DNA-bd_sf"/>
</dbReference>
<dbReference type="GO" id="GO:0003677">
    <property type="term" value="F:DNA binding"/>
    <property type="evidence" value="ECO:0007669"/>
    <property type="project" value="UniProtKB-KW"/>
</dbReference>
<keyword evidence="2" id="KW-0238">DNA-binding</keyword>
<accession>A0A5C0B3Q9</accession>
<keyword evidence="3" id="KW-0804">Transcription</keyword>
<dbReference type="PROSITE" id="PS50949">
    <property type="entry name" value="HTH_GNTR"/>
    <property type="match status" value="1"/>
</dbReference>
<dbReference type="Pfam" id="PF00392">
    <property type="entry name" value="GntR"/>
    <property type="match status" value="1"/>
</dbReference>
<evidence type="ECO:0000259" key="4">
    <source>
        <dbReference type="PROSITE" id="PS50949"/>
    </source>
</evidence>
<dbReference type="Pfam" id="PF07729">
    <property type="entry name" value="FCD"/>
    <property type="match status" value="1"/>
</dbReference>